<keyword evidence="2" id="KW-1133">Transmembrane helix</keyword>
<reference evidence="3 4" key="1">
    <citation type="submission" date="2019-01" db="EMBL/GenBank/DDBJ databases">
        <title>Spirosoma flava sp. nov., a propanil-degrading bacterium isolated from herbicide-contaminated soil.</title>
        <authorList>
            <person name="Zhang L."/>
            <person name="Jiang J.-D."/>
        </authorList>
    </citation>
    <scope>NUCLEOTIDE SEQUENCE [LARGE SCALE GENOMIC DNA]</scope>
    <source>
        <strain evidence="3 4">TY50</strain>
    </source>
</reference>
<protein>
    <recommendedName>
        <fullName evidence="5">Tape measure protein</fullName>
    </recommendedName>
</protein>
<proteinExistence type="predicted"/>
<evidence type="ECO:0000313" key="3">
    <source>
        <dbReference type="EMBL" id="RYC66356.1"/>
    </source>
</evidence>
<keyword evidence="1" id="KW-0175">Coiled coil</keyword>
<feature type="coiled-coil region" evidence="1">
    <location>
        <begin position="1252"/>
        <end position="1279"/>
    </location>
</feature>
<comment type="caution">
    <text evidence="3">The sequence shown here is derived from an EMBL/GenBank/DDBJ whole genome shotgun (WGS) entry which is preliminary data.</text>
</comment>
<organism evidence="3 4">
    <name type="scientific">Spirosoma sordidisoli</name>
    <dbReference type="NCBI Taxonomy" id="2502893"/>
    <lineage>
        <taxon>Bacteria</taxon>
        <taxon>Pseudomonadati</taxon>
        <taxon>Bacteroidota</taxon>
        <taxon>Cytophagia</taxon>
        <taxon>Cytophagales</taxon>
        <taxon>Cytophagaceae</taxon>
        <taxon>Spirosoma</taxon>
    </lineage>
</organism>
<evidence type="ECO:0000313" key="4">
    <source>
        <dbReference type="Proteomes" id="UP000290407"/>
    </source>
</evidence>
<sequence>MRTEQIFLEWQASSNLGTVEQQMERLIELARTQSTVVAQEVANINLQYDKQRAALRENERLAIEIAKQTTAAQKTELAERLAQTKAAEERMTEATKQAERQRTAESAALARQATIEFIEQQRQTTAALETANKQRLLNEKATLDAANQAARQAGNEQQAILRADLREQQAARDAASREALISLKADEDRATAARKAELTEQTLAIKAALQQQTDAYKAEQREQLLAMRQTKTGVDEIVSGLRDMRTIVGASFSLYEVIQFSKQIIDAKTEVDRFKMGLTQMIGSKREMNDLYVQTIQLANETPFEVEKLFDTVFTLKGMGVATQELIPTLEALGNMAAVAGQEKLPLIAKAFTDTMNKGKLMKQEINQFAENGIPLYDLLAASMDKPREAIIKLAENHEISFAQVKKAIMDASQEGGRYYQMMAIQAETLGGQVSNLKDRFFVAKAIVGDYFEEGLGKSVTGLKSLVVNLAGSDSAIKRTVTYTEALLILWGSWTLANSRLIASLTAQRTAMVAASVATTAYNAIVGTFYLVMITATGFTDLFTAAQVRSAVAARAMWASLAANPIGLVIGLVGTAVAAYTAWSAATEKVTTVVTDQHVALERERKAMETAIENTMQLEIGTKGRIAAVQMLINKYPDYFAGMQAEAVTNEQLRTTLERVNGSYRTRIELAAEAYRAELNEEKFKGLVKRTQEIMDLAKERLPKELMILIDGDPKKLLDAIDGIPKYADMLNGKNAGYWKTIGNQWSDMWQGHSHSVLKSLQEAQKGMNAYEEELKAGENRKAKIRADALAEDLATERDRHTKVLAQLKAANDHSVKDEAEYRAKRASEEKLFADNMLRIQGKTHQDKQTNEEGHGGKMKAITLNSQAAIRLAQLQFDADSLFNQIERIKAQEKVETEAVNKQYVNSKASQAELAGIRAEALGQIQQIHAKAVADENALRRQAALDLLKSAQQNVDIERDAAEAIVAANQKSKAEINRENKAAKAEQIKDAREIAKEISDSQAEIQRLHTETAQLQRRAHRDQIGLIFDMVGQLDGMNGSMLQGIKAFYSQWDVLSGASRSAAQQRYDEADKEQARYLNMFLAGDKEAEAMAAKMGVAKAKAQQDIAQIDAATQTAALGLVSMILQLAKQLFETMNQMHTDTYQAISTAMEQSIELNQQYFGTLMDIEKSNLDALLLVYQDNYAQRSQLISEFYDRQRELVNARDVMDDLLATNKAYADALLAAGRDTVWNHRKYKAEMAEAEITIERDKYMRQQQMLINQAEIDKAQAEQELQEKIARIDAFVAYQKKAIEEEIQLLKDGHAIKSADLKAALDADLLALKNRYDSETALNKAAVEEVNTAYKTNTTNLKSALDADLAELKVNYDARKRQYEDDVANVKSASEERMAAVRAEQEAEKAALQETYALKQQLNEQEKADEVETVGILDRVRSEALERYRADEVARITATRDRILSTLTDEGERAQVTAEYDRQLAALHETVEQGKLDKTKGVSLASTQIRNEEKAEAERLKTEEKAALEALEDKFQAKFKALTEERDRTLQTLKDAQDARDLAYQAARDKREDEYQARFDKLTADRDTTLQKFKDDQEARDLQYKQDKERLETDLKNKLATLETELAGKIKVLQDQIKANEIKAAWDKSKANETYASDVLAANQAIFAATKAMKIAELQAEIAILKAKRNWFNAGKINAAIDDINAAIGEIAGINFNGGGPPVVSTPAQGGSGSVQTRSEGELRYMVDMNAAGARDKVTGGPGRPIREDNLQLLDEGAPTNLYKDGKAVVLYYNVDGKRHKLNDSAGNIVWVAFANGYIPETGEYFAKGTEFVDRAGRHPAGIDTVPAMLTRGERVLTQAQNAALAGISNNELVRRALLMDQIQQAAPMLLNNPVAMGQLTAEVMPWDMGSVLDKLSSLHDALADQPRLHINMDETGFTRSLYTGQAITDYHQNLLIR</sequence>
<feature type="transmembrane region" description="Helical" evidence="2">
    <location>
        <begin position="556"/>
        <end position="583"/>
    </location>
</feature>
<dbReference type="EMBL" id="SBLB01000016">
    <property type="protein sequence ID" value="RYC66356.1"/>
    <property type="molecule type" value="Genomic_DNA"/>
</dbReference>
<feature type="transmembrane region" description="Helical" evidence="2">
    <location>
        <begin position="521"/>
        <end position="544"/>
    </location>
</feature>
<dbReference type="NCBIfam" id="TIGR02675">
    <property type="entry name" value="tape_meas_nterm"/>
    <property type="match status" value="1"/>
</dbReference>
<evidence type="ECO:0008006" key="5">
    <source>
        <dbReference type="Google" id="ProtNLM"/>
    </source>
</evidence>
<keyword evidence="2" id="KW-0472">Membrane</keyword>
<gene>
    <name evidence="3" type="ORF">EQG79_30245</name>
</gene>
<feature type="coiled-coil region" evidence="1">
    <location>
        <begin position="1498"/>
        <end position="1547"/>
    </location>
</feature>
<accession>A0A4Q2UC70</accession>
<keyword evidence="2" id="KW-0812">Transmembrane</keyword>
<feature type="coiled-coil region" evidence="1">
    <location>
        <begin position="966"/>
        <end position="1018"/>
    </location>
</feature>
<dbReference type="Proteomes" id="UP000290407">
    <property type="component" value="Unassembled WGS sequence"/>
</dbReference>
<dbReference type="InterPro" id="IPR013491">
    <property type="entry name" value="Tape_meas_N"/>
</dbReference>
<evidence type="ECO:0000256" key="2">
    <source>
        <dbReference type="SAM" id="Phobius"/>
    </source>
</evidence>
<keyword evidence="4" id="KW-1185">Reference proteome</keyword>
<dbReference type="RefSeq" id="WP_129606915.1">
    <property type="nucleotide sequence ID" value="NZ_SBLB01000016.1"/>
</dbReference>
<feature type="coiled-coil region" evidence="1">
    <location>
        <begin position="761"/>
        <end position="811"/>
    </location>
</feature>
<evidence type="ECO:0000256" key="1">
    <source>
        <dbReference type="SAM" id="Coils"/>
    </source>
</evidence>
<name>A0A4Q2UC70_9BACT</name>